<organism evidence="1 2">
    <name type="scientific">Pedobacter xixiisoli</name>
    <dbReference type="NCBI Taxonomy" id="1476464"/>
    <lineage>
        <taxon>Bacteria</taxon>
        <taxon>Pseudomonadati</taxon>
        <taxon>Bacteroidota</taxon>
        <taxon>Sphingobacteriia</taxon>
        <taxon>Sphingobacteriales</taxon>
        <taxon>Sphingobacteriaceae</taxon>
        <taxon>Pedobacter</taxon>
    </lineage>
</organism>
<evidence type="ECO:0000313" key="1">
    <source>
        <dbReference type="EMBL" id="SOD13766.1"/>
    </source>
</evidence>
<dbReference type="Proteomes" id="UP000219281">
    <property type="component" value="Unassembled WGS sequence"/>
</dbReference>
<dbReference type="RefSeq" id="WP_171047839.1">
    <property type="nucleotide sequence ID" value="NZ_OCMT01000002.1"/>
</dbReference>
<dbReference type="EMBL" id="OCMT01000002">
    <property type="protein sequence ID" value="SOD13766.1"/>
    <property type="molecule type" value="Genomic_DNA"/>
</dbReference>
<sequence length="49" mass="5659">MQGIDKTRRPHFIDALHHLQQIMSQKSPDGNFAQKAIDYSEELEISYGN</sequence>
<evidence type="ECO:0000313" key="2">
    <source>
        <dbReference type="Proteomes" id="UP000219281"/>
    </source>
</evidence>
<gene>
    <name evidence="1" type="ORF">SAMN06297358_1227</name>
</gene>
<keyword evidence="2" id="KW-1185">Reference proteome</keyword>
<proteinExistence type="predicted"/>
<accession>A0A285ZVW1</accession>
<dbReference type="AlphaFoldDB" id="A0A285ZVW1"/>
<name>A0A285ZVW1_9SPHI</name>
<reference evidence="2" key="1">
    <citation type="submission" date="2017-09" db="EMBL/GenBank/DDBJ databases">
        <authorList>
            <person name="Varghese N."/>
            <person name="Submissions S."/>
        </authorList>
    </citation>
    <scope>NUCLEOTIDE SEQUENCE [LARGE SCALE GENOMIC DNA]</scope>
    <source>
        <strain evidence="2">CGMCC 1.12803</strain>
    </source>
</reference>
<protein>
    <submittedName>
        <fullName evidence="1">Uncharacterized protein</fullName>
    </submittedName>
</protein>